<gene>
    <name evidence="1" type="primary">NSA1</name>
    <name evidence="1" type="ORF">SPIL2461_LOCUS5334</name>
</gene>
<accession>A0A812MHA6</accession>
<keyword evidence="2" id="KW-1185">Reference proteome</keyword>
<feature type="non-terminal residue" evidence="1">
    <location>
        <position position="82"/>
    </location>
</feature>
<sequence>VVWTARNVREDSLCLRVPVKVSTLGWATTMCPARSLITCGTSDGKIRVYDANAQRRPLFELQVGYKVGAGAGGWTGVSDDTK</sequence>
<proteinExistence type="predicted"/>
<protein>
    <submittedName>
        <fullName evidence="1">NSA1 protein</fullName>
    </submittedName>
</protein>
<dbReference type="Proteomes" id="UP000649617">
    <property type="component" value="Unassembled WGS sequence"/>
</dbReference>
<feature type="non-terminal residue" evidence="1">
    <location>
        <position position="1"/>
    </location>
</feature>
<organism evidence="1 2">
    <name type="scientific">Symbiodinium pilosum</name>
    <name type="common">Dinoflagellate</name>
    <dbReference type="NCBI Taxonomy" id="2952"/>
    <lineage>
        <taxon>Eukaryota</taxon>
        <taxon>Sar</taxon>
        <taxon>Alveolata</taxon>
        <taxon>Dinophyceae</taxon>
        <taxon>Suessiales</taxon>
        <taxon>Symbiodiniaceae</taxon>
        <taxon>Symbiodinium</taxon>
    </lineage>
</organism>
<name>A0A812MHA6_SYMPI</name>
<evidence type="ECO:0000313" key="2">
    <source>
        <dbReference type="Proteomes" id="UP000649617"/>
    </source>
</evidence>
<comment type="caution">
    <text evidence="1">The sequence shown here is derived from an EMBL/GenBank/DDBJ whole genome shotgun (WGS) entry which is preliminary data.</text>
</comment>
<dbReference type="OrthoDB" id="18388at2759"/>
<evidence type="ECO:0000313" key="1">
    <source>
        <dbReference type="EMBL" id="CAE7258337.1"/>
    </source>
</evidence>
<reference evidence="1" key="1">
    <citation type="submission" date="2021-02" db="EMBL/GenBank/DDBJ databases">
        <authorList>
            <person name="Dougan E. K."/>
            <person name="Rhodes N."/>
            <person name="Thang M."/>
            <person name="Chan C."/>
        </authorList>
    </citation>
    <scope>NUCLEOTIDE SEQUENCE</scope>
</reference>
<dbReference type="AlphaFoldDB" id="A0A812MHA6"/>
<dbReference type="EMBL" id="CAJNIZ010007480">
    <property type="protein sequence ID" value="CAE7258337.1"/>
    <property type="molecule type" value="Genomic_DNA"/>
</dbReference>